<evidence type="ECO:0000313" key="2">
    <source>
        <dbReference type="EMBL" id="OIQ89158.1"/>
    </source>
</evidence>
<evidence type="ECO:0000256" key="1">
    <source>
        <dbReference type="SAM" id="MobiDB-lite"/>
    </source>
</evidence>
<sequence length="78" mass="8534">MSESCVILPFRPRAQAPRPAPRHTSDLSAEESVEGLWLSLRYLEQEAVLAGHQDLALLIGMAAMAAKDEMGPAHSHRN</sequence>
<gene>
    <name evidence="2" type="ORF">GALL_289390</name>
</gene>
<proteinExistence type="predicted"/>
<reference evidence="2" key="1">
    <citation type="submission" date="2016-10" db="EMBL/GenBank/DDBJ databases">
        <title>Sequence of Gallionella enrichment culture.</title>
        <authorList>
            <person name="Poehlein A."/>
            <person name="Muehling M."/>
            <person name="Daniel R."/>
        </authorList>
    </citation>
    <scope>NUCLEOTIDE SEQUENCE</scope>
</reference>
<organism evidence="2">
    <name type="scientific">mine drainage metagenome</name>
    <dbReference type="NCBI Taxonomy" id="410659"/>
    <lineage>
        <taxon>unclassified sequences</taxon>
        <taxon>metagenomes</taxon>
        <taxon>ecological metagenomes</taxon>
    </lineage>
</organism>
<protein>
    <submittedName>
        <fullName evidence="2">Uncharacterized protein</fullName>
    </submittedName>
</protein>
<dbReference type="EMBL" id="MLJW01000341">
    <property type="protein sequence ID" value="OIQ89158.1"/>
    <property type="molecule type" value="Genomic_DNA"/>
</dbReference>
<name>A0A1J5QZK4_9ZZZZ</name>
<dbReference type="AlphaFoldDB" id="A0A1J5QZK4"/>
<accession>A0A1J5QZK4</accession>
<feature type="region of interest" description="Disordered" evidence="1">
    <location>
        <begin position="1"/>
        <end position="28"/>
    </location>
</feature>
<comment type="caution">
    <text evidence="2">The sequence shown here is derived from an EMBL/GenBank/DDBJ whole genome shotgun (WGS) entry which is preliminary data.</text>
</comment>